<dbReference type="AlphaFoldDB" id="A0A075AH84"/>
<proteinExistence type="predicted"/>
<name>A0A075AH84_OPIVI</name>
<dbReference type="EMBL" id="KL596678">
    <property type="protein sequence ID" value="KER29454.1"/>
    <property type="molecule type" value="Genomic_DNA"/>
</dbReference>
<organism evidence="1 2">
    <name type="scientific">Opisthorchis viverrini</name>
    <name type="common">Southeast Asian liver fluke</name>
    <dbReference type="NCBI Taxonomy" id="6198"/>
    <lineage>
        <taxon>Eukaryota</taxon>
        <taxon>Metazoa</taxon>
        <taxon>Spiralia</taxon>
        <taxon>Lophotrochozoa</taxon>
        <taxon>Platyhelminthes</taxon>
        <taxon>Trematoda</taxon>
        <taxon>Digenea</taxon>
        <taxon>Opisthorchiida</taxon>
        <taxon>Opisthorchiata</taxon>
        <taxon>Opisthorchiidae</taxon>
        <taxon>Opisthorchis</taxon>
    </lineage>
</organism>
<dbReference type="OrthoDB" id="5062908at2759"/>
<keyword evidence="2" id="KW-1185">Reference proteome</keyword>
<dbReference type="CTD" id="20318107"/>
<gene>
    <name evidence="1" type="ORF">T265_03920</name>
</gene>
<evidence type="ECO:0000313" key="1">
    <source>
        <dbReference type="EMBL" id="KER29454.1"/>
    </source>
</evidence>
<accession>A0A075AH84</accession>
<dbReference type="Proteomes" id="UP000054324">
    <property type="component" value="Unassembled WGS sequence"/>
</dbReference>
<dbReference type="GeneID" id="20318107"/>
<dbReference type="KEGG" id="ovi:T265_03920"/>
<evidence type="ECO:0000313" key="2">
    <source>
        <dbReference type="Proteomes" id="UP000054324"/>
    </source>
</evidence>
<sequence length="288" mass="32298">MNNHSAVAPFRCLASMPHEGGTRAEILPGRPNLDRGSRVAEVGFEPRTFRSATECAAPGRLMFQSGFALFGAHQVGAVPGFPSTLCSTLQIYMYRDISNIAWATWQYPIPHASFGWHDSSAPKGLFLYPKLILRHKPANESKCEEITRQNKANQANLTSKFQMFKTMGPFRCLTAMAPEGSMRARILPGCPSQDRGSREAEVGFEQRTFRSITSRYIICHVVPSARSPYLLNIAVEQKQAHRWELTYPFAISRNTYSQLSRKISKLFFKSRGSVRLTALNVHTLKQVG</sequence>
<protein>
    <submittedName>
        <fullName evidence="1">Uncharacterized protein</fullName>
    </submittedName>
</protein>
<dbReference type="RefSeq" id="XP_009166785.1">
    <property type="nucleotide sequence ID" value="XM_009168521.1"/>
</dbReference>
<reference evidence="1 2" key="1">
    <citation type="submission" date="2013-11" db="EMBL/GenBank/DDBJ databases">
        <title>Opisthorchis viverrini - life in the bile duct.</title>
        <authorList>
            <person name="Young N.D."/>
            <person name="Nagarajan N."/>
            <person name="Lin S.J."/>
            <person name="Korhonen P.K."/>
            <person name="Jex A.R."/>
            <person name="Hall R.S."/>
            <person name="Safavi-Hemami H."/>
            <person name="Kaewkong W."/>
            <person name="Bertrand D."/>
            <person name="Gao S."/>
            <person name="Seet Q."/>
            <person name="Wongkham S."/>
            <person name="Teh B.T."/>
            <person name="Wongkham C."/>
            <person name="Intapan P.M."/>
            <person name="Maleewong W."/>
            <person name="Yang X."/>
            <person name="Hu M."/>
            <person name="Wang Z."/>
            <person name="Hofmann A."/>
            <person name="Sternberg P.W."/>
            <person name="Tan P."/>
            <person name="Wang J."/>
            <person name="Gasser R.B."/>
        </authorList>
    </citation>
    <scope>NUCLEOTIDE SEQUENCE [LARGE SCALE GENOMIC DNA]</scope>
</reference>
<dbReference type="STRING" id="6198.A0A075AH84"/>